<dbReference type="Proteomes" id="UP000178336">
    <property type="component" value="Unassembled WGS sequence"/>
</dbReference>
<gene>
    <name evidence="1" type="ORF">A3A48_03300</name>
</gene>
<dbReference type="STRING" id="1797724.A3A48_03300"/>
<evidence type="ECO:0000313" key="2">
    <source>
        <dbReference type="Proteomes" id="UP000178336"/>
    </source>
</evidence>
<proteinExistence type="predicted"/>
<dbReference type="AlphaFoldDB" id="A0A1F5GR77"/>
<protein>
    <recommendedName>
        <fullName evidence="3">DUF721 domain-containing protein</fullName>
    </recommendedName>
</protein>
<reference evidence="1 2" key="1">
    <citation type="journal article" date="2016" name="Nat. Commun.">
        <title>Thousands of microbial genomes shed light on interconnected biogeochemical processes in an aquifer system.</title>
        <authorList>
            <person name="Anantharaman K."/>
            <person name="Brown C.T."/>
            <person name="Hug L.A."/>
            <person name="Sharon I."/>
            <person name="Castelle C.J."/>
            <person name="Probst A.J."/>
            <person name="Thomas B.C."/>
            <person name="Singh A."/>
            <person name="Wilkins M.J."/>
            <person name="Karaoz U."/>
            <person name="Brodie E.L."/>
            <person name="Williams K.H."/>
            <person name="Hubbard S.S."/>
            <person name="Banfield J.F."/>
        </authorList>
    </citation>
    <scope>NUCLEOTIDE SEQUENCE [LARGE SCALE GENOMIC DNA]</scope>
</reference>
<evidence type="ECO:0008006" key="3">
    <source>
        <dbReference type="Google" id="ProtNLM"/>
    </source>
</evidence>
<accession>A0A1F5GR77</accession>
<name>A0A1F5GR77_9BACT</name>
<evidence type="ECO:0000313" key="1">
    <source>
        <dbReference type="EMBL" id="OGD94348.1"/>
    </source>
</evidence>
<sequence>MFKPIGSLIREIPTRSKTPKAILALQVRQAVMDCIKKEYSDLPEEIIKSIKPSTFKNNILTLITPTLVSSELHARSEGLIKEINKALGRKIVSRLRFRVL</sequence>
<organism evidence="1 2">
    <name type="scientific">Candidatus Curtissbacteria bacterium RIFCSPLOWO2_01_FULL_37_9</name>
    <dbReference type="NCBI Taxonomy" id="1797724"/>
    <lineage>
        <taxon>Bacteria</taxon>
        <taxon>Candidatus Curtissiibacteriota</taxon>
    </lineage>
</organism>
<comment type="caution">
    <text evidence="1">The sequence shown here is derived from an EMBL/GenBank/DDBJ whole genome shotgun (WGS) entry which is preliminary data.</text>
</comment>
<dbReference type="EMBL" id="MFBN01000049">
    <property type="protein sequence ID" value="OGD94348.1"/>
    <property type="molecule type" value="Genomic_DNA"/>
</dbReference>